<evidence type="ECO:0000313" key="3">
    <source>
        <dbReference type="EMBL" id="CAD5121487.1"/>
    </source>
</evidence>
<comment type="caution">
    <text evidence="3">The sequence shown here is derived from an EMBL/GenBank/DDBJ whole genome shotgun (WGS) entry which is preliminary data.</text>
</comment>
<evidence type="ECO:0000256" key="2">
    <source>
        <dbReference type="SAM" id="MobiDB-lite"/>
    </source>
</evidence>
<proteinExistence type="predicted"/>
<dbReference type="EMBL" id="CAJFCJ010000014">
    <property type="protein sequence ID" value="CAD5121487.1"/>
    <property type="molecule type" value="Genomic_DNA"/>
</dbReference>
<keyword evidence="4" id="KW-1185">Reference proteome</keyword>
<evidence type="ECO:0000256" key="1">
    <source>
        <dbReference type="SAM" id="Coils"/>
    </source>
</evidence>
<name>A0A7I8VYT9_9ANNE</name>
<keyword evidence="1" id="KW-0175">Coiled coil</keyword>
<evidence type="ECO:0000313" key="4">
    <source>
        <dbReference type="Proteomes" id="UP000549394"/>
    </source>
</evidence>
<sequence>MEFPKEEYITSDSDSKEEDPSVQQTPPLSLETTINCKGIASDSLSENLGKSDRPNMPKFMLTDEAKALLSGKSNIEKLFTDAEQFPDEDIKSKIRKVTRQSSYIAHRIFSTLHIKTSFDDFSLENFVSSDERETFKENNLIAKAKAEGRREAILAIAEELCKYEADQEKVYEFVYTEIERNQRLTNALEKIYGRYRKSISIVENMEESVGKDLIQENRTLKKELKEASDKVQKLQTELNNLKKGVQSAFEPPTKRRCIERFLPPSSYSISNTRVLNGINQQNGNSLISNLENEDEDDDVEIIGEEGFNKSISFKDLPVLRMTIKRAHENCNKTFKITWTYDKSDFKPVNIDSYQILGTLNGKNLTILHTLPAKQLPVTAYLKEIKTKMFVTVRAKSGSIVGPIARFQKINPHSF</sequence>
<feature type="coiled-coil region" evidence="1">
    <location>
        <begin position="210"/>
        <end position="244"/>
    </location>
</feature>
<accession>A0A7I8VYT9</accession>
<feature type="region of interest" description="Disordered" evidence="2">
    <location>
        <begin position="1"/>
        <end position="33"/>
    </location>
</feature>
<reference evidence="3 4" key="1">
    <citation type="submission" date="2020-08" db="EMBL/GenBank/DDBJ databases">
        <authorList>
            <person name="Hejnol A."/>
        </authorList>
    </citation>
    <scope>NUCLEOTIDE SEQUENCE [LARGE SCALE GENOMIC DNA]</scope>
</reference>
<feature type="compositionally biased region" description="Polar residues" evidence="2">
    <location>
        <begin position="21"/>
        <end position="33"/>
    </location>
</feature>
<dbReference type="AlphaFoldDB" id="A0A7I8VYT9"/>
<organism evidence="3 4">
    <name type="scientific">Dimorphilus gyrociliatus</name>
    <dbReference type="NCBI Taxonomy" id="2664684"/>
    <lineage>
        <taxon>Eukaryota</taxon>
        <taxon>Metazoa</taxon>
        <taxon>Spiralia</taxon>
        <taxon>Lophotrochozoa</taxon>
        <taxon>Annelida</taxon>
        <taxon>Polychaeta</taxon>
        <taxon>Polychaeta incertae sedis</taxon>
        <taxon>Dinophilidae</taxon>
        <taxon>Dimorphilus</taxon>
    </lineage>
</organism>
<dbReference type="Proteomes" id="UP000549394">
    <property type="component" value="Unassembled WGS sequence"/>
</dbReference>
<gene>
    <name evidence="3" type="ORF">DGYR_LOCUS9435</name>
</gene>
<protein>
    <submittedName>
        <fullName evidence="3">DgyrCDS9992</fullName>
    </submittedName>
</protein>